<sequence>MARAVQSVFNRASIENRELTNYVRDSDWRAVKDGGASEHERDHRDGVGSRMCFSLQRVWEGHDRRGKITMAPASRWGGIAVAPGVVEGSRSSPSRLSRL</sequence>
<comment type="caution">
    <text evidence="1">The sequence shown here is derived from an EMBL/GenBank/DDBJ whole genome shotgun (WGS) entry which is preliminary data.</text>
</comment>
<evidence type="ECO:0000313" key="2">
    <source>
        <dbReference type="Proteomes" id="UP000197138"/>
    </source>
</evidence>
<evidence type="ECO:0000313" key="1">
    <source>
        <dbReference type="EMBL" id="OWM83636.1"/>
    </source>
</evidence>
<protein>
    <submittedName>
        <fullName evidence="1">Uncharacterized protein</fullName>
    </submittedName>
</protein>
<accession>A0A218XFY9</accession>
<dbReference type="AlphaFoldDB" id="A0A218XFY9"/>
<organism evidence="1 2">
    <name type="scientific">Punica granatum</name>
    <name type="common">Pomegranate</name>
    <dbReference type="NCBI Taxonomy" id="22663"/>
    <lineage>
        <taxon>Eukaryota</taxon>
        <taxon>Viridiplantae</taxon>
        <taxon>Streptophyta</taxon>
        <taxon>Embryophyta</taxon>
        <taxon>Tracheophyta</taxon>
        <taxon>Spermatophyta</taxon>
        <taxon>Magnoliopsida</taxon>
        <taxon>eudicotyledons</taxon>
        <taxon>Gunneridae</taxon>
        <taxon>Pentapetalae</taxon>
        <taxon>rosids</taxon>
        <taxon>malvids</taxon>
        <taxon>Myrtales</taxon>
        <taxon>Lythraceae</taxon>
        <taxon>Punica</taxon>
    </lineage>
</organism>
<name>A0A218XFY9_PUNGR</name>
<reference evidence="2" key="1">
    <citation type="journal article" date="2017" name="Plant J.">
        <title>The pomegranate (Punica granatum L.) genome and the genomics of punicalagin biosynthesis.</title>
        <authorList>
            <person name="Qin G."/>
            <person name="Xu C."/>
            <person name="Ming R."/>
            <person name="Tang H."/>
            <person name="Guyot R."/>
            <person name="Kramer E.M."/>
            <person name="Hu Y."/>
            <person name="Yi X."/>
            <person name="Qi Y."/>
            <person name="Xu X."/>
            <person name="Gao Z."/>
            <person name="Pan H."/>
            <person name="Jian J."/>
            <person name="Tian Y."/>
            <person name="Yue Z."/>
            <person name="Xu Y."/>
        </authorList>
    </citation>
    <scope>NUCLEOTIDE SEQUENCE [LARGE SCALE GENOMIC DNA]</scope>
    <source>
        <strain evidence="2">cv. Dabenzi</strain>
    </source>
</reference>
<gene>
    <name evidence="1" type="ORF">CDL15_Pgr004065</name>
</gene>
<proteinExistence type="predicted"/>
<dbReference type="Proteomes" id="UP000197138">
    <property type="component" value="Unassembled WGS sequence"/>
</dbReference>
<dbReference type="EMBL" id="MTKT01001810">
    <property type="protein sequence ID" value="OWM83636.1"/>
    <property type="molecule type" value="Genomic_DNA"/>
</dbReference>